<protein>
    <submittedName>
        <fullName evidence="3">Uncharacterized protein</fullName>
    </submittedName>
</protein>
<dbReference type="PATRIC" id="fig|37919.13.peg.8496"/>
<proteinExistence type="predicted"/>
<evidence type="ECO:0000313" key="3">
    <source>
        <dbReference type="EMBL" id="ANS32643.1"/>
    </source>
</evidence>
<accession>A0A1B1KJ67</accession>
<dbReference type="AlphaFoldDB" id="A0A1B1KJ67"/>
<evidence type="ECO:0000313" key="4">
    <source>
        <dbReference type="Proteomes" id="UP000186108"/>
    </source>
</evidence>
<keyword evidence="3" id="KW-0614">Plasmid</keyword>
<feature type="transmembrane region" description="Helical" evidence="2">
    <location>
        <begin position="21"/>
        <end position="46"/>
    </location>
</feature>
<feature type="region of interest" description="Disordered" evidence="1">
    <location>
        <begin position="416"/>
        <end position="459"/>
    </location>
</feature>
<keyword evidence="2" id="KW-1133">Transmembrane helix</keyword>
<keyword evidence="2" id="KW-0472">Membrane</keyword>
<name>A0A1B1KJ67_RHOOP</name>
<sequence length="530" mass="58114">MSIEHEQRTSILGSEIARRGMLGIAEPVLIAWGATVGVCLFAFFVIGQSWPVLTFDLVLAAAVFGTTIEFESRESYASVKMKELRNKQRRKRGEHIYRNPADPMFGDPSADPGWAQPVPLGTAAPVDLTGTGLDDMFIVEHNTPGDNDYYSVVLSIQGLAEGLRGDPAWAVSSSAFGKTLANFARKGSFIRGIGLLHRSVPADLAPHVNWMARKVEAMGDKAQLVLPAIRAYGQLIDRITPYSEDHRSYGVLIFPKTQQLLAEGARLARRKGAPTIGGVAQVIRDETMRAVGSLQMAKMGRVEVYGEQRACAVIRAFLDPSFPLDSHRGARWENCWPSYFGHEETVEISDRWHTRVGVVPPRNIEPIELGPLWHAPLLTGVDPDPGDDEISASPTIRTIAVRMDFVEAALARSAAKKDATSDRARQIEEERKGKTTDGTSEVLASASARRREDLKPGSGHHGVIYSMSLSVTGRDEDDVMRACMRVEQAADQSAISGIEWQDNRHDVAMFHTLPLGRGLAASKFTRHKSA</sequence>
<reference evidence="3 4" key="1">
    <citation type="submission" date="2014-07" db="EMBL/GenBank/DDBJ databases">
        <authorList>
            <person name="Zhang J.E."/>
            <person name="Yang H."/>
            <person name="Guo J."/>
            <person name="Deng Z."/>
            <person name="Luo H."/>
            <person name="Luo M."/>
            <person name="Zhao B."/>
        </authorList>
    </citation>
    <scope>NUCLEOTIDE SEQUENCE [LARGE SCALE GENOMIC DNA]</scope>
    <source>
        <strain evidence="3 4">1CP</strain>
        <plasmid evidence="4">Plasmid pr1cp2</plasmid>
    </source>
</reference>
<feature type="compositionally biased region" description="Basic and acidic residues" evidence="1">
    <location>
        <begin position="416"/>
        <end position="435"/>
    </location>
</feature>
<geneLocation type="plasmid" evidence="4">
    <name>pr1cp2</name>
</geneLocation>
<dbReference type="Proteomes" id="UP000186108">
    <property type="component" value="Plasmid pR1CP2"/>
</dbReference>
<gene>
    <name evidence="3" type="ORF">R1CP_40315</name>
</gene>
<dbReference type="RefSeq" id="WP_065493942.1">
    <property type="nucleotide sequence ID" value="NZ_CP009113.1"/>
</dbReference>
<evidence type="ECO:0000256" key="2">
    <source>
        <dbReference type="SAM" id="Phobius"/>
    </source>
</evidence>
<keyword evidence="2" id="KW-0812">Transmembrane</keyword>
<dbReference type="EMBL" id="CP009113">
    <property type="protein sequence ID" value="ANS32643.1"/>
    <property type="molecule type" value="Genomic_DNA"/>
</dbReference>
<organism evidence="3 4">
    <name type="scientific">Rhodococcus opacus</name>
    <name type="common">Nocardia opaca</name>
    <dbReference type="NCBI Taxonomy" id="37919"/>
    <lineage>
        <taxon>Bacteria</taxon>
        <taxon>Bacillati</taxon>
        <taxon>Actinomycetota</taxon>
        <taxon>Actinomycetes</taxon>
        <taxon>Mycobacteriales</taxon>
        <taxon>Nocardiaceae</taxon>
        <taxon>Rhodococcus</taxon>
    </lineage>
</organism>
<evidence type="ECO:0000256" key="1">
    <source>
        <dbReference type="SAM" id="MobiDB-lite"/>
    </source>
</evidence>